<comment type="catalytic activity">
    <reaction evidence="1 6">
        <text>[protein]-peptidylproline (omega=180) = [protein]-peptidylproline (omega=0)</text>
        <dbReference type="Rhea" id="RHEA:16237"/>
        <dbReference type="Rhea" id="RHEA-COMP:10747"/>
        <dbReference type="Rhea" id="RHEA-COMP:10748"/>
        <dbReference type="ChEBI" id="CHEBI:83833"/>
        <dbReference type="ChEBI" id="CHEBI:83834"/>
        <dbReference type="EC" id="5.2.1.8"/>
    </reaction>
</comment>
<dbReference type="Gene3D" id="3.10.50.40">
    <property type="match status" value="1"/>
</dbReference>
<dbReference type="PRINTS" id="PR00153">
    <property type="entry name" value="CSAPPISMRASE"/>
</dbReference>
<comment type="similarity">
    <text evidence="2">Belongs to the cyclophilin-type PPIase family.</text>
</comment>
<dbReference type="InterPro" id="IPR046357">
    <property type="entry name" value="PPIase_dom_sf"/>
</dbReference>
<dbReference type="SUPFAM" id="SSF54534">
    <property type="entry name" value="FKBP-like"/>
    <property type="match status" value="1"/>
</dbReference>
<evidence type="ECO:0000259" key="8">
    <source>
        <dbReference type="PROSITE" id="PS50072"/>
    </source>
</evidence>
<dbReference type="Pfam" id="PF00160">
    <property type="entry name" value="Pro_isomerase"/>
    <property type="match status" value="1"/>
</dbReference>
<evidence type="ECO:0000256" key="5">
    <source>
        <dbReference type="ARBA" id="ARBA00023235"/>
    </source>
</evidence>
<accession>A0A6I2MN26</accession>
<dbReference type="PANTHER" id="PTHR45625">
    <property type="entry name" value="PEPTIDYL-PROLYL CIS-TRANS ISOMERASE-RELATED"/>
    <property type="match status" value="1"/>
</dbReference>
<feature type="domain" description="PPIase cyclophilin-type" evidence="8">
    <location>
        <begin position="39"/>
        <end position="194"/>
    </location>
</feature>
<evidence type="ECO:0000313" key="10">
    <source>
        <dbReference type="Proteomes" id="UP000443153"/>
    </source>
</evidence>
<dbReference type="Pfam" id="PF00254">
    <property type="entry name" value="FKBP_C"/>
    <property type="match status" value="1"/>
</dbReference>
<sequence>MRKPFLFLLTLSMAIVSCKSSKYTDLGDGIFADIQTNKGDIVVKLEDEKTPITVANFVSLAEGTNPFVSEEYKGKKYYDGVIFHRVIKDFMIQTGDPTGTGSGNPGYKFKDEFNDSLTHDKAGILSMANSGPTTNGSQFFITHKETPFLDGRHTVFGEVVKGMDVVDSIANVETSRAPQKDKPVEDVVMNSVVIIRNGKAAKKFDAVQVMTDYFDAEKKRLAEEEKEKKALQEAYDKMLPEFKAALAADKEKANTLPSGLQILTLVEGSGEKPTVGQKVKVFYAGYLEDGTLFDSNYEEVAKKFLQFNERRKAGRGYEAIPMPYSPDAGLIPGFKEGLLTMKVGDKVRLFIPPYLGYGEQGSGPIPPNSNLIFDLEITGIAE</sequence>
<dbReference type="EMBL" id="WKJH01000003">
    <property type="protein sequence ID" value="MRX63865.1"/>
    <property type="molecule type" value="Genomic_DNA"/>
</dbReference>
<dbReference type="InterPro" id="IPR002130">
    <property type="entry name" value="Cyclophilin-type_PPIase_dom"/>
</dbReference>
<dbReference type="AlphaFoldDB" id="A0A6I2MN26"/>
<evidence type="ECO:0000256" key="4">
    <source>
        <dbReference type="ARBA" id="ARBA00023110"/>
    </source>
</evidence>
<dbReference type="InterPro" id="IPR044666">
    <property type="entry name" value="Cyclophilin_A-like"/>
</dbReference>
<keyword evidence="10" id="KW-1185">Reference proteome</keyword>
<evidence type="ECO:0000256" key="1">
    <source>
        <dbReference type="ARBA" id="ARBA00000971"/>
    </source>
</evidence>
<organism evidence="9 10">
    <name type="scientific">Maribacter luteus</name>
    <dbReference type="NCBI Taxonomy" id="2594478"/>
    <lineage>
        <taxon>Bacteria</taxon>
        <taxon>Pseudomonadati</taxon>
        <taxon>Bacteroidota</taxon>
        <taxon>Flavobacteriia</taxon>
        <taxon>Flavobacteriales</taxon>
        <taxon>Flavobacteriaceae</taxon>
        <taxon>Maribacter</taxon>
    </lineage>
</organism>
<evidence type="ECO:0000256" key="6">
    <source>
        <dbReference type="PROSITE-ProRule" id="PRU00277"/>
    </source>
</evidence>
<dbReference type="PROSITE" id="PS50072">
    <property type="entry name" value="CSA_PPIASE_2"/>
    <property type="match status" value="1"/>
</dbReference>
<feature type="domain" description="PPIase FKBP-type" evidence="7">
    <location>
        <begin position="276"/>
        <end position="381"/>
    </location>
</feature>
<dbReference type="InterPro" id="IPR020892">
    <property type="entry name" value="Cyclophilin-type_PPIase_CS"/>
</dbReference>
<dbReference type="SUPFAM" id="SSF50891">
    <property type="entry name" value="Cyclophilin-like"/>
    <property type="match status" value="1"/>
</dbReference>
<evidence type="ECO:0000259" key="7">
    <source>
        <dbReference type="PROSITE" id="PS50059"/>
    </source>
</evidence>
<gene>
    <name evidence="9" type="ORF">GJ691_06755</name>
</gene>
<evidence type="ECO:0000256" key="3">
    <source>
        <dbReference type="ARBA" id="ARBA00013194"/>
    </source>
</evidence>
<name>A0A6I2MN26_9FLAO</name>
<dbReference type="PROSITE" id="PS00170">
    <property type="entry name" value="CSA_PPIASE_1"/>
    <property type="match status" value="1"/>
</dbReference>
<dbReference type="GO" id="GO:0003755">
    <property type="term" value="F:peptidyl-prolyl cis-trans isomerase activity"/>
    <property type="evidence" value="ECO:0007669"/>
    <property type="project" value="UniProtKB-KW"/>
</dbReference>
<dbReference type="CDD" id="cd00317">
    <property type="entry name" value="cyclophilin"/>
    <property type="match status" value="1"/>
</dbReference>
<dbReference type="OrthoDB" id="9807797at2"/>
<dbReference type="GO" id="GO:0006457">
    <property type="term" value="P:protein folding"/>
    <property type="evidence" value="ECO:0007669"/>
    <property type="project" value="InterPro"/>
</dbReference>
<dbReference type="RefSeq" id="WP_154365106.1">
    <property type="nucleotide sequence ID" value="NZ_CANMYZ010000007.1"/>
</dbReference>
<keyword evidence="4 6" id="KW-0697">Rotamase</keyword>
<proteinExistence type="inferred from homology"/>
<dbReference type="InterPro" id="IPR001179">
    <property type="entry name" value="PPIase_FKBP_dom"/>
</dbReference>
<dbReference type="PROSITE" id="PS51257">
    <property type="entry name" value="PROKAR_LIPOPROTEIN"/>
    <property type="match status" value="1"/>
</dbReference>
<dbReference type="PROSITE" id="PS50059">
    <property type="entry name" value="FKBP_PPIASE"/>
    <property type="match status" value="1"/>
</dbReference>
<dbReference type="PANTHER" id="PTHR45625:SF4">
    <property type="entry name" value="PEPTIDYLPROLYL ISOMERASE DOMAIN AND WD REPEAT-CONTAINING PROTEIN 1"/>
    <property type="match status" value="1"/>
</dbReference>
<reference evidence="9 10" key="1">
    <citation type="submission" date="2019-11" db="EMBL/GenBank/DDBJ databases">
        <title>Maribacter lutea sp. nov., a marine bacterium isolated from intertidal sand.</title>
        <authorList>
            <person name="Liu A."/>
        </authorList>
    </citation>
    <scope>NUCLEOTIDE SEQUENCE [LARGE SCALE GENOMIC DNA]</scope>
    <source>
        <strain evidence="9 10">RZ05</strain>
    </source>
</reference>
<keyword evidence="5 6" id="KW-0413">Isomerase</keyword>
<dbReference type="Gene3D" id="2.40.100.10">
    <property type="entry name" value="Cyclophilin-like"/>
    <property type="match status" value="1"/>
</dbReference>
<protein>
    <recommendedName>
        <fullName evidence="3 6">peptidylprolyl isomerase</fullName>
        <ecNumber evidence="3 6">5.2.1.8</ecNumber>
    </recommendedName>
</protein>
<comment type="caution">
    <text evidence="9">The sequence shown here is derived from an EMBL/GenBank/DDBJ whole genome shotgun (WGS) entry which is preliminary data.</text>
</comment>
<evidence type="ECO:0000313" key="9">
    <source>
        <dbReference type="EMBL" id="MRX63865.1"/>
    </source>
</evidence>
<dbReference type="EC" id="5.2.1.8" evidence="3 6"/>
<evidence type="ECO:0000256" key="2">
    <source>
        <dbReference type="ARBA" id="ARBA00007365"/>
    </source>
</evidence>
<dbReference type="Proteomes" id="UP000443153">
    <property type="component" value="Unassembled WGS sequence"/>
</dbReference>
<dbReference type="InterPro" id="IPR029000">
    <property type="entry name" value="Cyclophilin-like_dom_sf"/>
</dbReference>